<dbReference type="EMBL" id="JAFDVD010000023">
    <property type="protein sequence ID" value="MBM6402296.1"/>
    <property type="molecule type" value="Genomic_DNA"/>
</dbReference>
<reference evidence="2" key="1">
    <citation type="submission" date="2021-02" db="EMBL/GenBank/DDBJ databases">
        <title>Phycicoccus sp. MQZ13P-5T, whole genome shotgun sequence.</title>
        <authorList>
            <person name="Tuo L."/>
        </authorList>
    </citation>
    <scope>NUCLEOTIDE SEQUENCE</scope>
    <source>
        <strain evidence="2">MQZ13P-5</strain>
    </source>
</reference>
<comment type="caution">
    <text evidence="2">The sequence shown here is derived from an EMBL/GenBank/DDBJ whole genome shotgun (WGS) entry which is preliminary data.</text>
</comment>
<feature type="domain" description="TadE-like" evidence="1">
    <location>
        <begin position="16"/>
        <end position="58"/>
    </location>
</feature>
<organism evidence="2 3">
    <name type="scientific">Phycicoccus sonneratiae</name>
    <dbReference type="NCBI Taxonomy" id="2807628"/>
    <lineage>
        <taxon>Bacteria</taxon>
        <taxon>Bacillati</taxon>
        <taxon>Actinomycetota</taxon>
        <taxon>Actinomycetes</taxon>
        <taxon>Micrococcales</taxon>
        <taxon>Intrasporangiaceae</taxon>
        <taxon>Phycicoccus</taxon>
    </lineage>
</organism>
<gene>
    <name evidence="2" type="ORF">JQN70_18010</name>
</gene>
<dbReference type="RefSeq" id="WP_204132764.1">
    <property type="nucleotide sequence ID" value="NZ_JAFDVD010000023.1"/>
</dbReference>
<evidence type="ECO:0000313" key="3">
    <source>
        <dbReference type="Proteomes" id="UP001430172"/>
    </source>
</evidence>
<dbReference type="Proteomes" id="UP001430172">
    <property type="component" value="Unassembled WGS sequence"/>
</dbReference>
<accession>A0ABS2CT14</accession>
<protein>
    <submittedName>
        <fullName evidence="2">Pilus assembly protein</fullName>
    </submittedName>
</protein>
<keyword evidence="3" id="KW-1185">Reference proteome</keyword>
<dbReference type="InterPro" id="IPR012495">
    <property type="entry name" value="TadE-like_dom"/>
</dbReference>
<sequence>MTGHRPTRHPRRGEHGSAALEAAIGLPAFLLFIALLLFAGRVAIATQAVDSAAAQAARTASIARTQTVAQSTAHAAATSTLADQHVNCTRTTVRLDTRGFTAPVGQPATVTATVTCAVNLADLAVPGIPGTRTVTATASSPLDTYRERR</sequence>
<evidence type="ECO:0000313" key="2">
    <source>
        <dbReference type="EMBL" id="MBM6402296.1"/>
    </source>
</evidence>
<proteinExistence type="predicted"/>
<name>A0ABS2CT14_9MICO</name>
<evidence type="ECO:0000259" key="1">
    <source>
        <dbReference type="Pfam" id="PF07811"/>
    </source>
</evidence>
<dbReference type="Pfam" id="PF07811">
    <property type="entry name" value="TadE"/>
    <property type="match status" value="1"/>
</dbReference>